<dbReference type="SMART" id="SM00849">
    <property type="entry name" value="Lactamase_B"/>
    <property type="match status" value="1"/>
</dbReference>
<evidence type="ECO:0000256" key="7">
    <source>
        <dbReference type="HAMAP-Rule" id="MF_01374"/>
    </source>
</evidence>
<dbReference type="InterPro" id="IPR050110">
    <property type="entry name" value="Glyoxalase_II_hydrolase"/>
</dbReference>
<feature type="binding site" evidence="7">
    <location>
        <position position="59"/>
    </location>
    <ligand>
        <name>Zn(2+)</name>
        <dbReference type="ChEBI" id="CHEBI:29105"/>
        <label>2</label>
    </ligand>
</feature>
<dbReference type="InterPro" id="IPR017782">
    <property type="entry name" value="Hydroxyacylglutathione_Hdrlase"/>
</dbReference>
<feature type="binding site" evidence="7">
    <location>
        <position position="55"/>
    </location>
    <ligand>
        <name>Zn(2+)</name>
        <dbReference type="ChEBI" id="CHEBI:29105"/>
        <label>1</label>
    </ligand>
</feature>
<reference evidence="9" key="1">
    <citation type="submission" date="2022-03" db="EMBL/GenBank/DDBJ databases">
        <title>Genomic Encyclopedia of Type Strains, Phase III (KMG-III): the genomes of soil and plant-associated and newly described type strains.</title>
        <authorList>
            <person name="Whitman W."/>
        </authorList>
    </citation>
    <scope>NUCLEOTIDE SEQUENCE</scope>
    <source>
        <strain evidence="9">ANL 6-2</strain>
    </source>
</reference>
<protein>
    <recommendedName>
        <fullName evidence="7">Hydroxyacylglutathione hydrolase</fullName>
        <ecNumber evidence="7">3.1.2.6</ecNumber>
    </recommendedName>
    <alternativeName>
        <fullName evidence="7">Glyoxalase II</fullName>
        <shortName evidence="7">Glx II</shortName>
    </alternativeName>
</protein>
<evidence type="ECO:0000256" key="1">
    <source>
        <dbReference type="ARBA" id="ARBA00001623"/>
    </source>
</evidence>
<dbReference type="InterPro" id="IPR001279">
    <property type="entry name" value="Metallo-B-lactamas"/>
</dbReference>
<feature type="binding site" evidence="7">
    <location>
        <position position="130"/>
    </location>
    <ligand>
        <name>Zn(2+)</name>
        <dbReference type="ChEBI" id="CHEBI:29105"/>
        <label>2</label>
    </ligand>
</feature>
<feature type="domain" description="Metallo-beta-lactamase" evidence="8">
    <location>
        <begin position="12"/>
        <end position="168"/>
    </location>
</feature>
<comment type="pathway">
    <text evidence="2 7">Secondary metabolite metabolism; methylglyoxal degradation; (R)-lactate from methylglyoxal: step 2/2.</text>
</comment>
<dbReference type="GO" id="GO:0046872">
    <property type="term" value="F:metal ion binding"/>
    <property type="evidence" value="ECO:0007669"/>
    <property type="project" value="UniProtKB-KW"/>
</dbReference>
<feature type="binding site" evidence="7">
    <location>
        <position position="60"/>
    </location>
    <ligand>
        <name>Zn(2+)</name>
        <dbReference type="ChEBI" id="CHEBI:29105"/>
        <label>2</label>
    </ligand>
</feature>
<dbReference type="InterPro" id="IPR032282">
    <property type="entry name" value="HAGH_C"/>
</dbReference>
<dbReference type="PANTHER" id="PTHR43705:SF1">
    <property type="entry name" value="HYDROXYACYLGLUTATHIONE HYDROLASE GLOB"/>
    <property type="match status" value="1"/>
</dbReference>
<dbReference type="Proteomes" id="UP001205843">
    <property type="component" value="Unassembled WGS sequence"/>
</dbReference>
<evidence type="ECO:0000256" key="2">
    <source>
        <dbReference type="ARBA" id="ARBA00004963"/>
    </source>
</evidence>
<evidence type="ECO:0000256" key="6">
    <source>
        <dbReference type="ARBA" id="ARBA00022833"/>
    </source>
</evidence>
<comment type="cofactor">
    <cofactor evidence="7">
        <name>Zn(2+)</name>
        <dbReference type="ChEBI" id="CHEBI:29105"/>
    </cofactor>
    <text evidence="7">Binds 2 Zn(2+) ions per subunit.</text>
</comment>
<keyword evidence="6 7" id="KW-0862">Zinc</keyword>
<name>A0AAE3G7L4_9GAMM</name>
<dbReference type="NCBIfam" id="TIGR03413">
    <property type="entry name" value="GSH_gloB"/>
    <property type="match status" value="1"/>
</dbReference>
<proteinExistence type="inferred from homology"/>
<evidence type="ECO:0000313" key="9">
    <source>
        <dbReference type="EMBL" id="MCP1676907.1"/>
    </source>
</evidence>
<dbReference type="RefSeq" id="WP_253484368.1">
    <property type="nucleotide sequence ID" value="NZ_JALJXV010000012.1"/>
</dbReference>
<gene>
    <name evidence="7" type="primary">gloB</name>
    <name evidence="9" type="ORF">J2T57_004081</name>
</gene>
<dbReference type="InterPro" id="IPR036866">
    <property type="entry name" value="RibonucZ/Hydroxyglut_hydro"/>
</dbReference>
<dbReference type="GO" id="GO:0004416">
    <property type="term" value="F:hydroxyacylglutathione hydrolase activity"/>
    <property type="evidence" value="ECO:0007669"/>
    <property type="project" value="UniProtKB-UniRule"/>
</dbReference>
<organism evidence="9 10">
    <name type="scientific">Natronocella acetinitrilica</name>
    <dbReference type="NCBI Taxonomy" id="414046"/>
    <lineage>
        <taxon>Bacteria</taxon>
        <taxon>Pseudomonadati</taxon>
        <taxon>Pseudomonadota</taxon>
        <taxon>Gammaproteobacteria</taxon>
        <taxon>Chromatiales</taxon>
        <taxon>Ectothiorhodospiraceae</taxon>
        <taxon>Natronocella</taxon>
    </lineage>
</organism>
<evidence type="ECO:0000313" key="10">
    <source>
        <dbReference type="Proteomes" id="UP001205843"/>
    </source>
</evidence>
<comment type="function">
    <text evidence="7">Thiolesterase that catalyzes the hydrolysis of S-D-lactoyl-glutathione to form glutathione and D-lactic acid.</text>
</comment>
<dbReference type="Gene3D" id="3.60.15.10">
    <property type="entry name" value="Ribonuclease Z/Hydroxyacylglutathione hydrolase-like"/>
    <property type="match status" value="1"/>
</dbReference>
<comment type="caution">
    <text evidence="9">The sequence shown here is derived from an EMBL/GenBank/DDBJ whole genome shotgun (WGS) entry which is preliminary data.</text>
</comment>
<dbReference type="AlphaFoldDB" id="A0AAE3G7L4"/>
<comment type="subunit">
    <text evidence="7">Monomer.</text>
</comment>
<dbReference type="HAMAP" id="MF_01374">
    <property type="entry name" value="Glyoxalase_2"/>
    <property type="match status" value="1"/>
</dbReference>
<keyword evidence="5 7" id="KW-0378">Hydrolase</keyword>
<keyword evidence="4 7" id="KW-0479">Metal-binding</keyword>
<evidence type="ECO:0000256" key="5">
    <source>
        <dbReference type="ARBA" id="ARBA00022801"/>
    </source>
</evidence>
<comment type="similarity">
    <text evidence="3 7">Belongs to the metallo-beta-lactamase superfamily. Glyoxalase II family.</text>
</comment>
<dbReference type="InterPro" id="IPR035680">
    <property type="entry name" value="Clx_II_MBL"/>
</dbReference>
<dbReference type="PIRSF" id="PIRSF005457">
    <property type="entry name" value="Glx"/>
    <property type="match status" value="1"/>
</dbReference>
<dbReference type="SUPFAM" id="SSF56281">
    <property type="entry name" value="Metallo-hydrolase/oxidoreductase"/>
    <property type="match status" value="1"/>
</dbReference>
<dbReference type="EMBL" id="JALJXV010000012">
    <property type="protein sequence ID" value="MCP1676907.1"/>
    <property type="molecule type" value="Genomic_DNA"/>
</dbReference>
<comment type="catalytic activity">
    <reaction evidence="1 7">
        <text>an S-(2-hydroxyacyl)glutathione + H2O = a 2-hydroxy carboxylate + glutathione + H(+)</text>
        <dbReference type="Rhea" id="RHEA:21864"/>
        <dbReference type="ChEBI" id="CHEBI:15377"/>
        <dbReference type="ChEBI" id="CHEBI:15378"/>
        <dbReference type="ChEBI" id="CHEBI:57925"/>
        <dbReference type="ChEBI" id="CHEBI:58896"/>
        <dbReference type="ChEBI" id="CHEBI:71261"/>
        <dbReference type="EC" id="3.1.2.6"/>
    </reaction>
</comment>
<evidence type="ECO:0000259" key="8">
    <source>
        <dbReference type="SMART" id="SM00849"/>
    </source>
</evidence>
<dbReference type="PANTHER" id="PTHR43705">
    <property type="entry name" value="HYDROXYACYLGLUTATHIONE HYDROLASE"/>
    <property type="match status" value="1"/>
</dbReference>
<dbReference type="Pfam" id="PF16123">
    <property type="entry name" value="HAGH_C"/>
    <property type="match status" value="1"/>
</dbReference>
<evidence type="ECO:0000256" key="3">
    <source>
        <dbReference type="ARBA" id="ARBA00006759"/>
    </source>
</evidence>
<evidence type="ECO:0000256" key="4">
    <source>
        <dbReference type="ARBA" id="ARBA00022723"/>
    </source>
</evidence>
<feature type="binding site" evidence="7">
    <location>
        <position position="130"/>
    </location>
    <ligand>
        <name>Zn(2+)</name>
        <dbReference type="ChEBI" id="CHEBI:29105"/>
        <label>1</label>
    </ligand>
</feature>
<feature type="binding site" evidence="7">
    <location>
        <position position="57"/>
    </location>
    <ligand>
        <name>Zn(2+)</name>
        <dbReference type="ChEBI" id="CHEBI:29105"/>
        <label>1</label>
    </ligand>
</feature>
<dbReference type="CDD" id="cd07723">
    <property type="entry name" value="hydroxyacylglutathione_hydrolase_MBL-fold"/>
    <property type="match status" value="1"/>
</dbReference>
<sequence>MITITEIRAFSDNYIWLLECQGETRVAVVDPGDAGPVVEALDARGLELGAIITTHHHGDHVGGVTELLSRWQVPVYGPAGETIPGRTHALSEGDRIRIDFLDLDLDVFDVPGHTAGHIAYAGDGMLFCGDTLFAGGCGRLFEGTPEQMYTSLGKLAKLPKETRVYCAHEYTEANLRFASRVEPDNKPLRARLESVRALRADDRCTLPSTLAEELETNPFLRADVPNVKQSAEKHVGHGLTGPVDVFAAVRRWKDTG</sequence>
<accession>A0AAE3G7L4</accession>
<dbReference type="EC" id="3.1.2.6" evidence="7"/>
<feature type="binding site" evidence="7">
    <location>
        <position position="168"/>
    </location>
    <ligand>
        <name>Zn(2+)</name>
        <dbReference type="ChEBI" id="CHEBI:29105"/>
        <label>2</label>
    </ligand>
</feature>
<keyword evidence="10" id="KW-1185">Reference proteome</keyword>
<dbReference type="GO" id="GO:0019243">
    <property type="term" value="P:methylglyoxal catabolic process to D-lactate via S-lactoyl-glutathione"/>
    <property type="evidence" value="ECO:0007669"/>
    <property type="project" value="UniProtKB-UniRule"/>
</dbReference>
<dbReference type="Pfam" id="PF00753">
    <property type="entry name" value="Lactamase_B"/>
    <property type="match status" value="1"/>
</dbReference>
<feature type="binding site" evidence="7">
    <location>
        <position position="113"/>
    </location>
    <ligand>
        <name>Zn(2+)</name>
        <dbReference type="ChEBI" id="CHEBI:29105"/>
        <label>1</label>
    </ligand>
</feature>